<evidence type="ECO:0000313" key="1">
    <source>
        <dbReference type="EMBL" id="MBE9104348.1"/>
    </source>
</evidence>
<dbReference type="Proteomes" id="UP000647836">
    <property type="component" value="Unassembled WGS sequence"/>
</dbReference>
<dbReference type="EMBL" id="JADEXF010000112">
    <property type="protein sequence ID" value="MBE9104348.1"/>
    <property type="molecule type" value="Genomic_DNA"/>
</dbReference>
<evidence type="ECO:0000313" key="2">
    <source>
        <dbReference type="Proteomes" id="UP000647836"/>
    </source>
</evidence>
<comment type="caution">
    <text evidence="1">The sequence shown here is derived from an EMBL/GenBank/DDBJ whole genome shotgun (WGS) entry which is preliminary data.</text>
</comment>
<protein>
    <submittedName>
        <fullName evidence="1">Uncharacterized protein</fullName>
    </submittedName>
</protein>
<proteinExistence type="predicted"/>
<name>A0ABR9TVA9_9NOSO</name>
<keyword evidence="2" id="KW-1185">Reference proteome</keyword>
<reference evidence="1 2" key="1">
    <citation type="submission" date="2020-10" db="EMBL/GenBank/DDBJ databases">
        <authorList>
            <person name="Castelo-Branco R."/>
            <person name="Eusebio N."/>
            <person name="Adriana R."/>
            <person name="Vieira A."/>
            <person name="Brugerolle De Fraissinette N."/>
            <person name="Rezende De Castro R."/>
            <person name="Schneider M.P."/>
            <person name="Vasconcelos V."/>
            <person name="Leao P.N."/>
        </authorList>
    </citation>
    <scope>NUCLEOTIDE SEQUENCE [LARGE SCALE GENOMIC DNA]</scope>
    <source>
        <strain evidence="1 2">LEGE 07299</strain>
    </source>
</reference>
<sequence length="86" mass="9095">MIISDLNYLENTTEEIIGGTSSYKPKKIIIIIKKPEVRKYTSIAQADADASATGGVNNIAVTFTNATVTPNSATASSSSYASTSYQ</sequence>
<dbReference type="RefSeq" id="WP_194041868.1">
    <property type="nucleotide sequence ID" value="NZ_JADEXF010000112.1"/>
</dbReference>
<gene>
    <name evidence="1" type="ORF">IQ229_05145</name>
</gene>
<organism evidence="1 2">
    <name type="scientific">Nostoc cf. edaphicum LEGE 07299</name>
    <dbReference type="NCBI Taxonomy" id="2777974"/>
    <lineage>
        <taxon>Bacteria</taxon>
        <taxon>Bacillati</taxon>
        <taxon>Cyanobacteriota</taxon>
        <taxon>Cyanophyceae</taxon>
        <taxon>Nostocales</taxon>
        <taxon>Nostocaceae</taxon>
        <taxon>Nostoc</taxon>
    </lineage>
</organism>
<accession>A0ABR9TVA9</accession>